<evidence type="ECO:0000256" key="3">
    <source>
        <dbReference type="ARBA" id="ARBA00022679"/>
    </source>
</evidence>
<dbReference type="Pfam" id="PF02195">
    <property type="entry name" value="ParB_N"/>
    <property type="match status" value="1"/>
</dbReference>
<dbReference type="InterPro" id="IPR002941">
    <property type="entry name" value="DNA_methylase_N4/N6"/>
</dbReference>
<dbReference type="InterPro" id="IPR036086">
    <property type="entry name" value="ParB/Sulfiredoxin_sf"/>
</dbReference>
<protein>
    <submittedName>
        <fullName evidence="5">Adenine specific DNA methyltransferase</fullName>
    </submittedName>
</protein>
<dbReference type="EMBL" id="BK015910">
    <property type="protein sequence ID" value="DAF84817.1"/>
    <property type="molecule type" value="Genomic_DNA"/>
</dbReference>
<name>A0A8S5TRI5_9CAUD</name>
<dbReference type="SUPFAM" id="SSF110849">
    <property type="entry name" value="ParB/Sulfiredoxin"/>
    <property type="match status" value="1"/>
</dbReference>
<dbReference type="SUPFAM" id="SSF53335">
    <property type="entry name" value="S-adenosyl-L-methionine-dependent methyltransferases"/>
    <property type="match status" value="1"/>
</dbReference>
<dbReference type="PIRSF" id="PIRSF036758">
    <property type="entry name" value="Aden_M_ParB"/>
    <property type="match status" value="1"/>
</dbReference>
<dbReference type="Gene3D" id="3.40.50.150">
    <property type="entry name" value="Vaccinia Virus protein VP39"/>
    <property type="match status" value="1"/>
</dbReference>
<feature type="domain" description="ParB-like N-terminal" evidence="4">
    <location>
        <begin position="17"/>
        <end position="107"/>
    </location>
</feature>
<evidence type="ECO:0000256" key="2">
    <source>
        <dbReference type="ARBA" id="ARBA00022603"/>
    </source>
</evidence>
<dbReference type="Gene3D" id="3.90.1530.10">
    <property type="entry name" value="Conserved hypothetical protein from pyrococcus furiosus pfu- 392566-001, ParB domain"/>
    <property type="match status" value="1"/>
</dbReference>
<dbReference type="GO" id="GO:0008170">
    <property type="term" value="F:N-methyltransferase activity"/>
    <property type="evidence" value="ECO:0007669"/>
    <property type="project" value="InterPro"/>
</dbReference>
<dbReference type="GO" id="GO:0032259">
    <property type="term" value="P:methylation"/>
    <property type="evidence" value="ECO:0007669"/>
    <property type="project" value="UniProtKB-KW"/>
</dbReference>
<keyword evidence="2 5" id="KW-0489">Methyltransferase</keyword>
<dbReference type="SMART" id="SM00470">
    <property type="entry name" value="ParB"/>
    <property type="match status" value="1"/>
</dbReference>
<reference evidence="5" key="1">
    <citation type="journal article" date="2021" name="Proc. Natl. Acad. Sci. U.S.A.">
        <title>A Catalog of Tens of Thousands of Viruses from Human Metagenomes Reveals Hidden Associations with Chronic Diseases.</title>
        <authorList>
            <person name="Tisza M.J."/>
            <person name="Buck C.B."/>
        </authorList>
    </citation>
    <scope>NUCLEOTIDE SEQUENCE</scope>
    <source>
        <strain evidence="5">Ct1SN28</strain>
    </source>
</reference>
<organism evidence="5">
    <name type="scientific">Siphoviridae sp. ct1SN28</name>
    <dbReference type="NCBI Taxonomy" id="2825308"/>
    <lineage>
        <taxon>Viruses</taxon>
        <taxon>Duplodnaviria</taxon>
        <taxon>Heunggongvirae</taxon>
        <taxon>Uroviricota</taxon>
        <taxon>Caudoviricetes</taxon>
    </lineage>
</organism>
<dbReference type="InterPro" id="IPR029063">
    <property type="entry name" value="SAM-dependent_MTases_sf"/>
</dbReference>
<dbReference type="InterPro" id="IPR015840">
    <property type="entry name" value="DNA_MeTrfase_ParB"/>
</dbReference>
<evidence type="ECO:0000313" key="5">
    <source>
        <dbReference type="EMBL" id="DAF84817.1"/>
    </source>
</evidence>
<accession>A0A8S5TRI5</accession>
<evidence type="ECO:0000256" key="1">
    <source>
        <dbReference type="ARBA" id="ARBA00006594"/>
    </source>
</evidence>
<sequence length="455" mass="52330">MAEKTLIIRKEDASAPELKPLSKLKPYERNPRYIKSTDFEILKRSLQEDPEMLWLRPIVVSQKDEATIIGGNQRYHALKELGVKEVPVAVSKMSPEKERRFVIKDNTLLGEWEYQMLLEDYRKEELEEMGWHDDREELTEDMEENPEDEKEIIEDLPPEAPEQPVSKVGEIYRLGNHLLGCGSSTDEKFLDEMMKYVKLAGEDEPRISMIFTDPPYGVDYKSKAHGNIKNDALGRSGTYQLHVDAFQNAARYTKKTAAIYVWHATRYQRDIEAALETAGIVVKQQLIWSKGFTLGWNDYHQAHEPCFYCHFKDNRAKWYGGRNKRTVLDYSLKDVQAMPKEQLVKVIKALQNESTVWAIQKDSVANYLHPTQKPVELSARAMANSSRGGELVADFFGGSGSTLMGAEQMGRHCLTIELDPKFADVIRRRWYRFANGLLKDDDDTGWEEATKAINK</sequence>
<dbReference type="InterPro" id="IPR001091">
    <property type="entry name" value="RM_Methyltransferase"/>
</dbReference>
<evidence type="ECO:0000259" key="4">
    <source>
        <dbReference type="SMART" id="SM00470"/>
    </source>
</evidence>
<dbReference type="PRINTS" id="PR00508">
    <property type="entry name" value="S21N4MTFRASE"/>
</dbReference>
<dbReference type="GO" id="GO:0003677">
    <property type="term" value="F:DNA binding"/>
    <property type="evidence" value="ECO:0007669"/>
    <property type="project" value="InterPro"/>
</dbReference>
<dbReference type="Pfam" id="PF01555">
    <property type="entry name" value="N6_N4_Mtase"/>
    <property type="match status" value="1"/>
</dbReference>
<dbReference type="InterPro" id="IPR002052">
    <property type="entry name" value="DNA_methylase_N6_adenine_CS"/>
</dbReference>
<comment type="similarity">
    <text evidence="1">Belongs to the N(4)/N(6)-methyltransferase family.</text>
</comment>
<dbReference type="InterPro" id="IPR003115">
    <property type="entry name" value="ParB_N"/>
</dbReference>
<dbReference type="PROSITE" id="PS00092">
    <property type="entry name" value="N6_MTASE"/>
    <property type="match status" value="1"/>
</dbReference>
<proteinExistence type="inferred from homology"/>
<keyword evidence="3" id="KW-0808">Transferase</keyword>